<dbReference type="Pfam" id="PF00496">
    <property type="entry name" value="SBP_bac_5"/>
    <property type="match status" value="1"/>
</dbReference>
<keyword evidence="4" id="KW-1185">Reference proteome</keyword>
<dbReference type="PROSITE" id="PS51257">
    <property type="entry name" value="PROKAR_LIPOPROTEIN"/>
    <property type="match status" value="1"/>
</dbReference>
<name>A0A916Y3Y7_9MICO</name>
<evidence type="ECO:0000313" key="4">
    <source>
        <dbReference type="Proteomes" id="UP000633205"/>
    </source>
</evidence>
<protein>
    <submittedName>
        <fullName evidence="3">Peptide ABC transporter substrate-binding protein</fullName>
    </submittedName>
</protein>
<dbReference type="GO" id="GO:0015833">
    <property type="term" value="P:peptide transport"/>
    <property type="evidence" value="ECO:0007669"/>
    <property type="project" value="TreeGrafter"/>
</dbReference>
<accession>A0A916Y3Y7</accession>
<comment type="caution">
    <text evidence="3">The sequence shown here is derived from an EMBL/GenBank/DDBJ whole genome shotgun (WGS) entry which is preliminary data.</text>
</comment>
<dbReference type="InterPro" id="IPR039424">
    <property type="entry name" value="SBP_5"/>
</dbReference>
<dbReference type="AlphaFoldDB" id="A0A916Y3Y7"/>
<evidence type="ECO:0000259" key="2">
    <source>
        <dbReference type="Pfam" id="PF00496"/>
    </source>
</evidence>
<dbReference type="RefSeq" id="WP_188710948.1">
    <property type="nucleotide sequence ID" value="NZ_BMHO01000001.1"/>
</dbReference>
<dbReference type="InterPro" id="IPR030678">
    <property type="entry name" value="Peptide/Ni-bd"/>
</dbReference>
<feature type="chain" id="PRO_5037111132" evidence="1">
    <location>
        <begin position="29"/>
        <end position="520"/>
    </location>
</feature>
<proteinExistence type="predicted"/>
<reference evidence="3" key="2">
    <citation type="submission" date="2020-09" db="EMBL/GenBank/DDBJ databases">
        <authorList>
            <person name="Sun Q."/>
            <person name="Zhou Y."/>
        </authorList>
    </citation>
    <scope>NUCLEOTIDE SEQUENCE</scope>
    <source>
        <strain evidence="3">CGMCC 1.15152</strain>
    </source>
</reference>
<feature type="domain" description="Solute-binding protein family 5" evidence="2">
    <location>
        <begin position="85"/>
        <end position="427"/>
    </location>
</feature>
<dbReference type="PANTHER" id="PTHR30290">
    <property type="entry name" value="PERIPLASMIC BINDING COMPONENT OF ABC TRANSPORTER"/>
    <property type="match status" value="1"/>
</dbReference>
<dbReference type="Gene3D" id="3.40.190.10">
    <property type="entry name" value="Periplasmic binding protein-like II"/>
    <property type="match status" value="1"/>
</dbReference>
<evidence type="ECO:0000313" key="3">
    <source>
        <dbReference type="EMBL" id="GGD29694.1"/>
    </source>
</evidence>
<evidence type="ECO:0000256" key="1">
    <source>
        <dbReference type="SAM" id="SignalP"/>
    </source>
</evidence>
<sequence length="520" mass="56328">MKRQQKFSRTVGAVVLTALALSGCSAGAGENGNEGASGGSADAILSVGSTVVPQSWDPADIGDANYKPYAQAAYDSLILREPDGEYVPMLAESWEFSDENRTITLDLRDDVTFSDGEPFDADAVVANFEHFSAGTGPLSTQLDGFESAEAIDEFTVEATFVNAIPDLVYNLSDAAGRMASPASLGDESLATVPVGTGPYVMDEASTVQGSTYVLTPRDGYWNPELQEFDAVEFRIFEDEAALINALRSGQVDAGNLTSPDNVLSAREAGLSILNPEAHISWFGLILFDRTGEMVPELADPRVREALAWAIDRETLAEVTLGIDNGTIDTQIFNEGSTAWSEGLADRYHYDVDKAKELMAEAGVDGFTLTMPVSALFSQGMLTGVQNNLAEIGVEVVWEDVPSQAFIGDMLSGNFATSVMVIGAVPTDWFVVQSYLAESAAWNPLGTTDEELQSLIDAIPAQSEEERVESFRQINEFVVENNWFQPWFWAEENFAVNEEAVNVELQLQQNVPSIYNYSPVS</sequence>
<reference evidence="3" key="1">
    <citation type="journal article" date="2014" name="Int. J. Syst. Evol. Microbiol.">
        <title>Complete genome sequence of Corynebacterium casei LMG S-19264T (=DSM 44701T), isolated from a smear-ripened cheese.</title>
        <authorList>
            <consortium name="US DOE Joint Genome Institute (JGI-PGF)"/>
            <person name="Walter F."/>
            <person name="Albersmeier A."/>
            <person name="Kalinowski J."/>
            <person name="Ruckert C."/>
        </authorList>
    </citation>
    <scope>NUCLEOTIDE SEQUENCE</scope>
    <source>
        <strain evidence="3">CGMCC 1.15152</strain>
    </source>
</reference>
<dbReference type="SUPFAM" id="SSF53850">
    <property type="entry name" value="Periplasmic binding protein-like II"/>
    <property type="match status" value="1"/>
</dbReference>
<dbReference type="PIRSF" id="PIRSF002741">
    <property type="entry name" value="MppA"/>
    <property type="match status" value="1"/>
</dbReference>
<dbReference type="GO" id="GO:0042597">
    <property type="term" value="C:periplasmic space"/>
    <property type="evidence" value="ECO:0007669"/>
    <property type="project" value="UniProtKB-ARBA"/>
</dbReference>
<dbReference type="EMBL" id="BMHO01000001">
    <property type="protein sequence ID" value="GGD29694.1"/>
    <property type="molecule type" value="Genomic_DNA"/>
</dbReference>
<dbReference type="InterPro" id="IPR000914">
    <property type="entry name" value="SBP_5_dom"/>
</dbReference>
<dbReference type="Proteomes" id="UP000633205">
    <property type="component" value="Unassembled WGS sequence"/>
</dbReference>
<feature type="signal peptide" evidence="1">
    <location>
        <begin position="1"/>
        <end position="28"/>
    </location>
</feature>
<dbReference type="GO" id="GO:0043190">
    <property type="term" value="C:ATP-binding cassette (ABC) transporter complex"/>
    <property type="evidence" value="ECO:0007669"/>
    <property type="project" value="InterPro"/>
</dbReference>
<dbReference type="GO" id="GO:1904680">
    <property type="term" value="F:peptide transmembrane transporter activity"/>
    <property type="evidence" value="ECO:0007669"/>
    <property type="project" value="TreeGrafter"/>
</dbReference>
<gene>
    <name evidence="3" type="ORF">GCM10010915_07390</name>
</gene>
<keyword evidence="1" id="KW-0732">Signal</keyword>
<dbReference type="Gene3D" id="3.10.105.10">
    <property type="entry name" value="Dipeptide-binding Protein, Domain 3"/>
    <property type="match status" value="1"/>
</dbReference>
<organism evidence="3 4">
    <name type="scientific">Microbacterium faecale</name>
    <dbReference type="NCBI Taxonomy" id="1804630"/>
    <lineage>
        <taxon>Bacteria</taxon>
        <taxon>Bacillati</taxon>
        <taxon>Actinomycetota</taxon>
        <taxon>Actinomycetes</taxon>
        <taxon>Micrococcales</taxon>
        <taxon>Microbacteriaceae</taxon>
        <taxon>Microbacterium</taxon>
    </lineage>
</organism>